<sequence length="756" mass="87036">MPPRPTIQCCRALQGRNDVSVDAVWVTDDVLSRAFRRYLDVSVTKRRAVSSAPGPMYHRKRFGRRQMTELNAMQSIGSLPVWALSNAPDMTNWRWQPPKPDLWSSPPPKATIRRTLEPPTPLETTVIRPAGREVERPPPLRVDFNPQFVMSFMKELKELHINSFSTADEYRAEFIGLVCRATKIVSRGGFTSSGVGEIYFAAFEHLETARRVHPELQTLFPYLMSSAARGIMGAKSLDGNFFVPTARFWEKWLEQLRDCEVNIANTKLLMFVMDNLRPRQVRRSSNLLLSVLYRYFDLWSTSDLHGEPEVWHHGEISRLSSSASLWSGRIDKLFKAMESDLADGQVQRARSHMRLAEKLLARVQRIALKQAHLIMRYNWLQILARLPNVQTDEFKQLLCMFAPNGHAALSYMELCDLFLLHWSSQGMLTDPDWTRSIWNNIRGKDDHFAIAALALAVNKTNTPKQCTAIFWNLWSLLRFRGGPKKLLRQLSLLSDSRTVSSAFLQRLAWTSNDHRVALLLHFILCKQEGRVRNFWWPAFWDKFAAKQTTRWKYPQIDPILLARKMTIQISGKQPLNPLANQTVESSYEQQLMEVESESVERQLDSYEPVACVPKTKAWVRQVKRIQWSLKLLLHARQLTDRQALHYVTAFTGILANKQGHLSARDLATLTSVIMRTLDQGKTGSVERLRWYLGIIYTHLGEQSCIRVGVILKRRREANWQVGELPKVIITQTRTLGLSAEGEGFLTILEEFEKTRS</sequence>
<dbReference type="GeneID" id="63839788"/>
<dbReference type="EMBL" id="MU032348">
    <property type="protein sequence ID" value="KAF3764956.1"/>
    <property type="molecule type" value="Genomic_DNA"/>
</dbReference>
<reference evidence="1" key="1">
    <citation type="journal article" date="2020" name="Phytopathology">
        <title>Genome sequence of the chestnut blight fungus Cryphonectria parasitica EP155: A fundamental resource for an archetypical invasive plant pathogen.</title>
        <authorList>
            <person name="Crouch J.A."/>
            <person name="Dawe A."/>
            <person name="Aerts A."/>
            <person name="Barry K."/>
            <person name="Churchill A.C.L."/>
            <person name="Grimwood J."/>
            <person name="Hillman B."/>
            <person name="Milgroom M.G."/>
            <person name="Pangilinan J."/>
            <person name="Smith M."/>
            <person name="Salamov A."/>
            <person name="Schmutz J."/>
            <person name="Yadav J."/>
            <person name="Grigoriev I.V."/>
            <person name="Nuss D."/>
        </authorList>
    </citation>
    <scope>NUCLEOTIDE SEQUENCE</scope>
    <source>
        <strain evidence="1">EP155</strain>
    </source>
</reference>
<dbReference type="RefSeq" id="XP_040775917.1">
    <property type="nucleotide sequence ID" value="XM_040922659.1"/>
</dbReference>
<comment type="caution">
    <text evidence="1">The sequence shown here is derived from an EMBL/GenBank/DDBJ whole genome shotgun (WGS) entry which is preliminary data.</text>
</comment>
<protein>
    <submittedName>
        <fullName evidence="1">Uncharacterized protein</fullName>
    </submittedName>
</protein>
<proteinExistence type="predicted"/>
<accession>A0A9P4Y1M3</accession>
<evidence type="ECO:0000313" key="1">
    <source>
        <dbReference type="EMBL" id="KAF3764956.1"/>
    </source>
</evidence>
<dbReference type="Proteomes" id="UP000803844">
    <property type="component" value="Unassembled WGS sequence"/>
</dbReference>
<keyword evidence="2" id="KW-1185">Reference proteome</keyword>
<name>A0A9P4Y1M3_CRYP1</name>
<evidence type="ECO:0000313" key="2">
    <source>
        <dbReference type="Proteomes" id="UP000803844"/>
    </source>
</evidence>
<dbReference type="AlphaFoldDB" id="A0A9P4Y1M3"/>
<gene>
    <name evidence="1" type="ORF">M406DRAFT_351989</name>
</gene>
<organism evidence="1 2">
    <name type="scientific">Cryphonectria parasitica (strain ATCC 38755 / EP155)</name>
    <dbReference type="NCBI Taxonomy" id="660469"/>
    <lineage>
        <taxon>Eukaryota</taxon>
        <taxon>Fungi</taxon>
        <taxon>Dikarya</taxon>
        <taxon>Ascomycota</taxon>
        <taxon>Pezizomycotina</taxon>
        <taxon>Sordariomycetes</taxon>
        <taxon>Sordariomycetidae</taxon>
        <taxon>Diaporthales</taxon>
        <taxon>Cryphonectriaceae</taxon>
        <taxon>Cryphonectria-Endothia species complex</taxon>
        <taxon>Cryphonectria</taxon>
    </lineage>
</organism>
<dbReference type="OrthoDB" id="5428038at2759"/>